<dbReference type="OrthoDB" id="1760972at2"/>
<gene>
    <name evidence="2" type="ORF">SAMN04488528_100335</name>
</gene>
<organism evidence="2 3">
    <name type="scientific">Clostridium frigidicarnis</name>
    <dbReference type="NCBI Taxonomy" id="84698"/>
    <lineage>
        <taxon>Bacteria</taxon>
        <taxon>Bacillati</taxon>
        <taxon>Bacillota</taxon>
        <taxon>Clostridia</taxon>
        <taxon>Eubacteriales</taxon>
        <taxon>Clostridiaceae</taxon>
        <taxon>Clostridium</taxon>
    </lineage>
</organism>
<evidence type="ECO:0000313" key="3">
    <source>
        <dbReference type="Proteomes" id="UP000198619"/>
    </source>
</evidence>
<sequence length="119" mass="13285">MSPRDPDFSQPPIIDPGPYTTEKYKQFSKGNSAGTKLAPHHRHQIPIRDGGVMDEIPGPGHSSGNQHTKGSPNRHPGKSVFNNEPNGNKLRKSEIEEHWKNKAKRLIEIEPGVWYDTGV</sequence>
<name>A0A1I0VU48_9CLOT</name>
<dbReference type="Proteomes" id="UP000198619">
    <property type="component" value="Unassembled WGS sequence"/>
</dbReference>
<evidence type="ECO:0000313" key="2">
    <source>
        <dbReference type="EMBL" id="SFA79931.1"/>
    </source>
</evidence>
<protein>
    <submittedName>
        <fullName evidence="2">Uncharacterized protein</fullName>
    </submittedName>
</protein>
<reference evidence="2 3" key="1">
    <citation type="submission" date="2016-10" db="EMBL/GenBank/DDBJ databases">
        <authorList>
            <person name="de Groot N.N."/>
        </authorList>
    </citation>
    <scope>NUCLEOTIDE SEQUENCE [LARGE SCALE GENOMIC DNA]</scope>
    <source>
        <strain evidence="2 3">DSM 12271</strain>
    </source>
</reference>
<keyword evidence="3" id="KW-1185">Reference proteome</keyword>
<feature type="compositionally biased region" description="Polar residues" evidence="1">
    <location>
        <begin position="62"/>
        <end position="71"/>
    </location>
</feature>
<proteinExistence type="predicted"/>
<dbReference type="RefSeq" id="WP_090038543.1">
    <property type="nucleotide sequence ID" value="NZ_FOKI01000003.1"/>
</dbReference>
<feature type="region of interest" description="Disordered" evidence="1">
    <location>
        <begin position="1"/>
        <end position="95"/>
    </location>
</feature>
<accession>A0A1I0VU48</accession>
<dbReference type="EMBL" id="FOKI01000003">
    <property type="protein sequence ID" value="SFA79931.1"/>
    <property type="molecule type" value="Genomic_DNA"/>
</dbReference>
<dbReference type="AlphaFoldDB" id="A0A1I0VU48"/>
<evidence type="ECO:0000256" key="1">
    <source>
        <dbReference type="SAM" id="MobiDB-lite"/>
    </source>
</evidence>